<feature type="repeat" description="ANK" evidence="3">
    <location>
        <begin position="401"/>
        <end position="433"/>
    </location>
</feature>
<dbReference type="InterPro" id="IPR002110">
    <property type="entry name" value="Ankyrin_rpt"/>
</dbReference>
<dbReference type="PRINTS" id="PR01415">
    <property type="entry name" value="ANKYRIN"/>
</dbReference>
<keyword evidence="1" id="KW-0677">Repeat</keyword>
<accession>A0ABR1GFL9</accession>
<evidence type="ECO:0000313" key="6">
    <source>
        <dbReference type="Proteomes" id="UP001363151"/>
    </source>
</evidence>
<feature type="compositionally biased region" description="Basic residues" evidence="4">
    <location>
        <begin position="591"/>
        <end position="600"/>
    </location>
</feature>
<dbReference type="PROSITE" id="PS50088">
    <property type="entry name" value="ANK_REPEAT"/>
    <property type="match status" value="3"/>
</dbReference>
<evidence type="ECO:0000256" key="4">
    <source>
        <dbReference type="SAM" id="MobiDB-lite"/>
    </source>
</evidence>
<gene>
    <name evidence="5" type="ORF">SO694_00135078</name>
</gene>
<reference evidence="5 6" key="1">
    <citation type="submission" date="2024-03" db="EMBL/GenBank/DDBJ databases">
        <title>Aureococcus anophagefferens CCMP1851 and Kratosvirus quantuckense: Draft genome of a second virus-susceptible host strain in the model system.</title>
        <authorList>
            <person name="Chase E."/>
            <person name="Truchon A.R."/>
            <person name="Schepens W."/>
            <person name="Wilhelm S.W."/>
        </authorList>
    </citation>
    <scope>NUCLEOTIDE SEQUENCE [LARGE SCALE GENOMIC DNA]</scope>
    <source>
        <strain evidence="5 6">CCMP1851</strain>
    </source>
</reference>
<dbReference type="PANTHER" id="PTHR24171">
    <property type="entry name" value="ANKYRIN REPEAT DOMAIN-CONTAINING PROTEIN 39-RELATED"/>
    <property type="match status" value="1"/>
</dbReference>
<dbReference type="Gene3D" id="1.25.40.20">
    <property type="entry name" value="Ankyrin repeat-containing domain"/>
    <property type="match status" value="2"/>
</dbReference>
<feature type="compositionally biased region" description="Basic residues" evidence="4">
    <location>
        <begin position="321"/>
        <end position="350"/>
    </location>
</feature>
<feature type="region of interest" description="Disordered" evidence="4">
    <location>
        <begin position="318"/>
        <end position="352"/>
    </location>
</feature>
<sequence>MGAGASAQAAAQDDEGPLAPVVLKGLPGAMETALFVREKWPLVVDPTEQAGRFLRYQRGSFLIGESMRDMDHEHLRQLLVGCLKCGSMMTITYETLQNVDLGAVFKEGAFPRAVLDKRELFKESVWAALLRPDQGDPPPHEFLPRDDFALCVVAKTLGGADVPEDFRSAFCVVEVKETPGAAGAAGGGDAVEAALGAKEVRRNSPDMVEFAFDGELDEVRALIDKGYYVDSVDGRKHTPLSDACAQGHVATVEYLLELGADPNSKSDLSRTPMWRAAYNGEAAMVALLLEAGGDPTIPTTDFERPFDVAKDDATRDVLSARVRRRPGGRRGAARRRPPRAGGPRRRPRGSCRREVLRSELVELAVAGKTADVKAKLEELADDADAHNERPRATANTARDDRGATLLHLAAQHGHLELAELLLTHAATLDPPHVLPGDECTAAKVFFVNVNRRDAKGWTPLSVAVFHDRKRLAKLLLDHGGDPNLANQFGHTAFDVAKDQVASDERTVLKDKSEVRAVLEEWDRDARSKLFGTSGDVKVADGAAAEELPAEGTGVALQVEMAADDAARDAAPPKKKKGAGAKKAAAAVGRMSAKKGGKKKK</sequence>
<name>A0ABR1GFL9_AURAN</name>
<dbReference type="PANTHER" id="PTHR24171:SF8">
    <property type="entry name" value="BRCA1-ASSOCIATED RING DOMAIN PROTEIN 1"/>
    <property type="match status" value="1"/>
</dbReference>
<keyword evidence="6" id="KW-1185">Reference proteome</keyword>
<feature type="region of interest" description="Disordered" evidence="4">
    <location>
        <begin position="563"/>
        <end position="600"/>
    </location>
</feature>
<organism evidence="5 6">
    <name type="scientific">Aureococcus anophagefferens</name>
    <name type="common">Harmful bloom alga</name>
    <dbReference type="NCBI Taxonomy" id="44056"/>
    <lineage>
        <taxon>Eukaryota</taxon>
        <taxon>Sar</taxon>
        <taxon>Stramenopiles</taxon>
        <taxon>Ochrophyta</taxon>
        <taxon>Pelagophyceae</taxon>
        <taxon>Pelagomonadales</taxon>
        <taxon>Pelagomonadaceae</taxon>
        <taxon>Aureococcus</taxon>
    </lineage>
</organism>
<dbReference type="SMART" id="SM00248">
    <property type="entry name" value="ANK"/>
    <property type="match status" value="4"/>
</dbReference>
<protein>
    <submittedName>
        <fullName evidence="5">Spectrin binding protein</fullName>
    </submittedName>
</protein>
<dbReference type="InterPro" id="IPR036770">
    <property type="entry name" value="Ankyrin_rpt-contain_sf"/>
</dbReference>
<comment type="caution">
    <text evidence="5">The sequence shown here is derived from an EMBL/GenBank/DDBJ whole genome shotgun (WGS) entry which is preliminary data.</text>
</comment>
<dbReference type="Proteomes" id="UP001363151">
    <property type="component" value="Unassembled WGS sequence"/>
</dbReference>
<dbReference type="Pfam" id="PF12796">
    <property type="entry name" value="Ank_2"/>
    <property type="match status" value="2"/>
</dbReference>
<proteinExistence type="predicted"/>
<dbReference type="PROSITE" id="PS50297">
    <property type="entry name" value="ANK_REP_REGION"/>
    <property type="match status" value="3"/>
</dbReference>
<evidence type="ECO:0000256" key="3">
    <source>
        <dbReference type="PROSITE-ProRule" id="PRU00023"/>
    </source>
</evidence>
<dbReference type="EMBL" id="JBBJCI010000014">
    <property type="protein sequence ID" value="KAK7254871.1"/>
    <property type="molecule type" value="Genomic_DNA"/>
</dbReference>
<dbReference type="SUPFAM" id="SSF48403">
    <property type="entry name" value="Ankyrin repeat"/>
    <property type="match status" value="1"/>
</dbReference>
<evidence type="ECO:0000313" key="5">
    <source>
        <dbReference type="EMBL" id="KAK7254871.1"/>
    </source>
</evidence>
<evidence type="ECO:0000256" key="2">
    <source>
        <dbReference type="ARBA" id="ARBA00023043"/>
    </source>
</evidence>
<evidence type="ECO:0000256" key="1">
    <source>
        <dbReference type="ARBA" id="ARBA00022737"/>
    </source>
</evidence>
<keyword evidence="2 3" id="KW-0040">ANK repeat</keyword>
<feature type="repeat" description="ANK" evidence="3">
    <location>
        <begin position="455"/>
        <end position="487"/>
    </location>
</feature>
<feature type="repeat" description="ANK" evidence="3">
    <location>
        <begin position="235"/>
        <end position="267"/>
    </location>
</feature>